<dbReference type="AlphaFoldDB" id="A0A223D3N0"/>
<keyword evidence="3" id="KW-1185">Reference proteome</keyword>
<gene>
    <name evidence="2" type="ORF">CIG75_15590</name>
</gene>
<evidence type="ECO:0000256" key="1">
    <source>
        <dbReference type="SAM" id="MobiDB-lite"/>
    </source>
</evidence>
<protein>
    <submittedName>
        <fullName evidence="2">Uncharacterized protein</fullName>
    </submittedName>
</protein>
<evidence type="ECO:0000313" key="3">
    <source>
        <dbReference type="Proteomes" id="UP000214688"/>
    </source>
</evidence>
<organism evidence="2 3">
    <name type="scientific">Tumebacillus algifaecis</name>
    <dbReference type="NCBI Taxonomy" id="1214604"/>
    <lineage>
        <taxon>Bacteria</taxon>
        <taxon>Bacillati</taxon>
        <taxon>Bacillota</taxon>
        <taxon>Bacilli</taxon>
        <taxon>Bacillales</taxon>
        <taxon>Alicyclobacillaceae</taxon>
        <taxon>Tumebacillus</taxon>
    </lineage>
</organism>
<sequence>MKKQKETTQEQSTEAGLLEKLGIELDVLGLLFMAANIFATVANIRATALNTRAINLNTEAALKSGSQSHVISARKKGKPKQRPKKL</sequence>
<reference evidence="2 3" key="1">
    <citation type="journal article" date="2015" name="Int. J. Syst. Evol. Microbiol.">
        <title>Tumebacillus algifaecis sp. nov., isolated from decomposing algal scum.</title>
        <authorList>
            <person name="Wu Y.F."/>
            <person name="Zhang B."/>
            <person name="Xing P."/>
            <person name="Wu Q.L."/>
            <person name="Liu S.J."/>
        </authorList>
    </citation>
    <scope>NUCLEOTIDE SEQUENCE [LARGE SCALE GENOMIC DNA]</scope>
    <source>
        <strain evidence="2 3">THMBR28</strain>
    </source>
</reference>
<feature type="compositionally biased region" description="Basic residues" evidence="1">
    <location>
        <begin position="72"/>
        <end position="86"/>
    </location>
</feature>
<dbReference type="Proteomes" id="UP000214688">
    <property type="component" value="Chromosome"/>
</dbReference>
<proteinExistence type="predicted"/>
<dbReference type="EMBL" id="CP022657">
    <property type="protein sequence ID" value="ASS76222.1"/>
    <property type="molecule type" value="Genomic_DNA"/>
</dbReference>
<evidence type="ECO:0000313" key="2">
    <source>
        <dbReference type="EMBL" id="ASS76222.1"/>
    </source>
</evidence>
<dbReference type="RefSeq" id="WP_094237455.1">
    <property type="nucleotide sequence ID" value="NZ_CP022657.1"/>
</dbReference>
<accession>A0A223D3N0</accession>
<dbReference type="KEGG" id="tab:CIG75_15590"/>
<name>A0A223D3N0_9BACL</name>
<feature type="region of interest" description="Disordered" evidence="1">
    <location>
        <begin position="64"/>
        <end position="86"/>
    </location>
</feature>